<evidence type="ECO:0000256" key="1">
    <source>
        <dbReference type="ARBA" id="ARBA00022618"/>
    </source>
</evidence>
<keyword evidence="1 5" id="KW-0132">Cell division</keyword>
<keyword evidence="2 5" id="KW-0717">Septation</keyword>
<evidence type="ECO:0000256" key="5">
    <source>
        <dbReference type="HAMAP-Rule" id="MF_01197"/>
    </source>
</evidence>
<comment type="function">
    <text evidence="4 5">Cell division protein that is part of the divisome complex and is recruited early to the Z-ring. Probably stimulates Z-ring formation, perhaps through the cross-linking of FtsZ protofilaments. Its function overlaps with FtsA.</text>
</comment>
<dbReference type="Proteomes" id="UP000187404">
    <property type="component" value="Unassembled WGS sequence"/>
</dbReference>
<dbReference type="InterPro" id="IPR023052">
    <property type="entry name" value="Cell_div_SepF"/>
</dbReference>
<dbReference type="PANTHER" id="PTHR35798">
    <property type="entry name" value="CELL DIVISION PROTEIN SEPF"/>
    <property type="match status" value="1"/>
</dbReference>
<evidence type="ECO:0000313" key="8">
    <source>
        <dbReference type="Proteomes" id="UP000187404"/>
    </source>
</evidence>
<gene>
    <name evidence="5" type="primary">sepF</name>
    <name evidence="7" type="ORF">BHK98_04620</name>
</gene>
<name>A0A1Q9JGU4_9FIRM</name>
<evidence type="ECO:0000256" key="3">
    <source>
        <dbReference type="ARBA" id="ARBA00023306"/>
    </source>
</evidence>
<protein>
    <recommendedName>
        <fullName evidence="5">Cell division protein SepF</fullName>
    </recommendedName>
</protein>
<evidence type="ECO:0000256" key="6">
    <source>
        <dbReference type="SAM" id="MobiDB-lite"/>
    </source>
</evidence>
<dbReference type="Pfam" id="PF04472">
    <property type="entry name" value="SepF"/>
    <property type="match status" value="1"/>
</dbReference>
<feature type="region of interest" description="Disordered" evidence="6">
    <location>
        <begin position="25"/>
        <end position="71"/>
    </location>
</feature>
<dbReference type="GO" id="GO:0000917">
    <property type="term" value="P:division septum assembly"/>
    <property type="evidence" value="ECO:0007669"/>
    <property type="project" value="UniProtKB-KW"/>
</dbReference>
<dbReference type="RefSeq" id="WP_075712404.1">
    <property type="nucleotide sequence ID" value="NZ_MJIE01000001.1"/>
</dbReference>
<sequence length="183" mass="20138">MSIGDSMKKLIGIEELDEITEEEVNAAKDQLTKQAPMRSAAKEVPQAAPAPAPERHQTPPMTSSSPARGERRFTVTSTNAFKLVLLEPKTFEECPKLVDSLKSKKPVIINLEKLETETARKIFDFLSGATYALNGNVQKVANNIFIFAPENVDIAGGISEDRPGPEFPADDRATMKADNPWRK</sequence>
<comment type="caution">
    <text evidence="7">The sequence shown here is derived from an EMBL/GenBank/DDBJ whole genome shotgun (WGS) entry which is preliminary data.</text>
</comment>
<dbReference type="AlphaFoldDB" id="A0A1Q9JGU4"/>
<dbReference type="InterPro" id="IPR038594">
    <property type="entry name" value="SepF-like_sf"/>
</dbReference>
<dbReference type="HAMAP" id="MF_01197">
    <property type="entry name" value="SepF"/>
    <property type="match status" value="1"/>
</dbReference>
<dbReference type="Gene3D" id="3.30.110.150">
    <property type="entry name" value="SepF-like protein"/>
    <property type="match status" value="1"/>
</dbReference>
<organism evidence="7 8">
    <name type="scientific">Hornefia porci</name>
    <dbReference type="NCBI Taxonomy" id="2652292"/>
    <lineage>
        <taxon>Bacteria</taxon>
        <taxon>Bacillati</taxon>
        <taxon>Bacillota</taxon>
        <taxon>Clostridia</taxon>
        <taxon>Peptostreptococcales</taxon>
        <taxon>Anaerovoracaceae</taxon>
        <taxon>Hornefia</taxon>
    </lineage>
</organism>
<keyword evidence="3 5" id="KW-0131">Cell cycle</keyword>
<proteinExistence type="inferred from homology"/>
<reference evidence="7 8" key="1">
    <citation type="journal article" date="2016" name="Appl. Environ. Microbiol.">
        <title>Function and Phylogeny of Bacterial Butyryl Coenzyme A:Acetate Transferases and Their Diversity in the Proximal Colon of Swine.</title>
        <authorList>
            <person name="Trachsel J."/>
            <person name="Bayles D.O."/>
            <person name="Looft T."/>
            <person name="Levine U.Y."/>
            <person name="Allen H.K."/>
        </authorList>
    </citation>
    <scope>NUCLEOTIDE SEQUENCE [LARGE SCALE GENOMIC DNA]</scope>
    <source>
        <strain evidence="7 8">68-3-10</strain>
    </source>
</reference>
<dbReference type="PANTHER" id="PTHR35798:SF1">
    <property type="entry name" value="CELL DIVISION PROTEIN SEPF"/>
    <property type="match status" value="1"/>
</dbReference>
<feature type="region of interest" description="Disordered" evidence="6">
    <location>
        <begin position="157"/>
        <end position="183"/>
    </location>
</feature>
<keyword evidence="5" id="KW-0963">Cytoplasm</keyword>
<dbReference type="GO" id="GO:0043093">
    <property type="term" value="P:FtsZ-dependent cytokinesis"/>
    <property type="evidence" value="ECO:0007669"/>
    <property type="project" value="UniProtKB-UniRule"/>
</dbReference>
<evidence type="ECO:0000256" key="4">
    <source>
        <dbReference type="ARBA" id="ARBA00044936"/>
    </source>
</evidence>
<feature type="compositionally biased region" description="Basic and acidic residues" evidence="6">
    <location>
        <begin position="159"/>
        <end position="183"/>
    </location>
</feature>
<dbReference type="EMBL" id="MJIE01000001">
    <property type="protein sequence ID" value="OLR55409.1"/>
    <property type="molecule type" value="Genomic_DNA"/>
</dbReference>
<dbReference type="STRING" id="1261640.BHK98_04620"/>
<keyword evidence="8" id="KW-1185">Reference proteome</keyword>
<comment type="similarity">
    <text evidence="5">Belongs to the SepF family.</text>
</comment>
<dbReference type="GO" id="GO:0005737">
    <property type="term" value="C:cytoplasm"/>
    <property type="evidence" value="ECO:0007669"/>
    <property type="project" value="UniProtKB-SubCell"/>
</dbReference>
<accession>A0A1Q9JGU4</accession>
<comment type="subunit">
    <text evidence="5">Homodimer. Interacts with FtsZ.</text>
</comment>
<evidence type="ECO:0000313" key="7">
    <source>
        <dbReference type="EMBL" id="OLR55409.1"/>
    </source>
</evidence>
<dbReference type="InterPro" id="IPR007561">
    <property type="entry name" value="Cell_div_SepF/SepF-rel"/>
</dbReference>
<evidence type="ECO:0000256" key="2">
    <source>
        <dbReference type="ARBA" id="ARBA00023210"/>
    </source>
</evidence>
<comment type="subcellular location">
    <subcellularLocation>
        <location evidence="5">Cytoplasm</location>
    </subcellularLocation>
    <text evidence="5">Localizes to the division site, in a FtsZ-dependent manner.</text>
</comment>